<comment type="caution">
    <text evidence="1">The sequence shown here is derived from an EMBL/GenBank/DDBJ whole genome shotgun (WGS) entry which is preliminary data.</text>
</comment>
<dbReference type="RefSeq" id="WP_107245269.1">
    <property type="nucleotide sequence ID" value="NZ_PYMJ01000041.1"/>
</dbReference>
<gene>
    <name evidence="1" type="ORF">C9J12_25485</name>
</gene>
<evidence type="ECO:0008006" key="3">
    <source>
        <dbReference type="Google" id="ProtNLM"/>
    </source>
</evidence>
<name>A0A2T3J7V6_9GAMM</name>
<dbReference type="AlphaFoldDB" id="A0A2T3J7V6"/>
<dbReference type="EMBL" id="PYMJ01000041">
    <property type="protein sequence ID" value="PSU44848.1"/>
    <property type="molecule type" value="Genomic_DNA"/>
</dbReference>
<protein>
    <recommendedName>
        <fullName evidence="3">Fip</fullName>
    </recommendedName>
</protein>
<keyword evidence="2" id="KW-1185">Reference proteome</keyword>
<dbReference type="InterPro" id="IPR046556">
    <property type="entry name" value="DUF6710"/>
</dbReference>
<dbReference type="Pfam" id="PF20457">
    <property type="entry name" value="DUF6710"/>
    <property type="match status" value="1"/>
</dbReference>
<organism evidence="1 2">
    <name type="scientific">Photobacterium frigidiphilum</name>
    <dbReference type="NCBI Taxonomy" id="264736"/>
    <lineage>
        <taxon>Bacteria</taxon>
        <taxon>Pseudomonadati</taxon>
        <taxon>Pseudomonadota</taxon>
        <taxon>Gammaproteobacteria</taxon>
        <taxon>Vibrionales</taxon>
        <taxon>Vibrionaceae</taxon>
        <taxon>Photobacterium</taxon>
    </lineage>
</organism>
<reference evidence="1 2" key="1">
    <citation type="submission" date="2018-01" db="EMBL/GenBank/DDBJ databases">
        <title>Whole genome sequencing of Histamine producing bacteria.</title>
        <authorList>
            <person name="Butler K."/>
        </authorList>
    </citation>
    <scope>NUCLEOTIDE SEQUENCE [LARGE SCALE GENOMIC DNA]</scope>
    <source>
        <strain evidence="1 2">JCM 12947</strain>
    </source>
</reference>
<proteinExistence type="predicted"/>
<evidence type="ECO:0000313" key="2">
    <source>
        <dbReference type="Proteomes" id="UP000240987"/>
    </source>
</evidence>
<dbReference type="Proteomes" id="UP000240987">
    <property type="component" value="Unassembled WGS sequence"/>
</dbReference>
<dbReference type="OrthoDB" id="1777863at2"/>
<accession>A0A2T3J7V6</accession>
<evidence type="ECO:0000313" key="1">
    <source>
        <dbReference type="EMBL" id="PSU44848.1"/>
    </source>
</evidence>
<sequence length="220" mass="25440">MNFHKKLKMLFKSQQVVKFDNLVQVAHEIKAQNPLALYDFVNLILKPMQSEVNLVTAELGTGVVKQIGLKHLFSGKMGSCLYDPRKIDSHTDDTTLNLGRDIAFTRPWNRQRYIDNLCYLASRQPEMEPIDWREDYNHYVTLVLPWRFFLVGTGNHSMMAGIATGLGEVTPQEINDYSWLLSKFHTDGRYWFDSETNKKIDSVKNYRGAAVFEIGRLFLS</sequence>